<dbReference type="EMBL" id="JBHRTF010000003">
    <property type="protein sequence ID" value="MFC3115248.1"/>
    <property type="molecule type" value="Genomic_DNA"/>
</dbReference>
<dbReference type="InterPro" id="IPR011020">
    <property type="entry name" value="HTTM-like"/>
</dbReference>
<keyword evidence="8" id="KW-1185">Reference proteome</keyword>
<evidence type="ECO:0000313" key="8">
    <source>
        <dbReference type="Proteomes" id="UP001595555"/>
    </source>
</evidence>
<protein>
    <submittedName>
        <fullName evidence="7">HTTM domain-containing protein</fullName>
    </submittedName>
</protein>
<reference evidence="8" key="1">
    <citation type="journal article" date="2019" name="Int. J. Syst. Evol. Microbiol.">
        <title>The Global Catalogue of Microorganisms (GCM) 10K type strain sequencing project: providing services to taxonomists for standard genome sequencing and annotation.</title>
        <authorList>
            <consortium name="The Broad Institute Genomics Platform"/>
            <consortium name="The Broad Institute Genome Sequencing Center for Infectious Disease"/>
            <person name="Wu L."/>
            <person name="Ma J."/>
        </authorList>
    </citation>
    <scope>NUCLEOTIDE SEQUENCE [LARGE SCALE GENOMIC DNA]</scope>
    <source>
        <strain evidence="8">KCTC 52237</strain>
    </source>
</reference>
<evidence type="ECO:0000256" key="4">
    <source>
        <dbReference type="ARBA" id="ARBA00023136"/>
    </source>
</evidence>
<dbReference type="Proteomes" id="UP001595555">
    <property type="component" value="Unassembled WGS sequence"/>
</dbReference>
<accession>A0ABV7FF57</accession>
<dbReference type="SMART" id="SM00752">
    <property type="entry name" value="HTTM"/>
    <property type="match status" value="1"/>
</dbReference>
<keyword evidence="4 5" id="KW-0472">Membrane</keyword>
<evidence type="ECO:0000256" key="2">
    <source>
        <dbReference type="ARBA" id="ARBA00022692"/>
    </source>
</evidence>
<organism evidence="7 8">
    <name type="scientific">Cellvibrio fontiphilus</name>
    <dbReference type="NCBI Taxonomy" id="1815559"/>
    <lineage>
        <taxon>Bacteria</taxon>
        <taxon>Pseudomonadati</taxon>
        <taxon>Pseudomonadota</taxon>
        <taxon>Gammaproteobacteria</taxon>
        <taxon>Cellvibrionales</taxon>
        <taxon>Cellvibrionaceae</taxon>
        <taxon>Cellvibrio</taxon>
    </lineage>
</organism>
<comment type="caution">
    <text evidence="7">The sequence shown here is derived from an EMBL/GenBank/DDBJ whole genome shotgun (WGS) entry which is preliminary data.</text>
</comment>
<feature type="domain" description="HTTM-like" evidence="6">
    <location>
        <begin position="1"/>
        <end position="223"/>
    </location>
</feature>
<evidence type="ECO:0000256" key="5">
    <source>
        <dbReference type="SAM" id="Phobius"/>
    </source>
</evidence>
<dbReference type="Pfam" id="PF05090">
    <property type="entry name" value="HTTM"/>
    <property type="match status" value="1"/>
</dbReference>
<evidence type="ECO:0000256" key="3">
    <source>
        <dbReference type="ARBA" id="ARBA00022989"/>
    </source>
</evidence>
<dbReference type="InterPro" id="IPR053934">
    <property type="entry name" value="HTTM_dom"/>
</dbReference>
<keyword evidence="2 5" id="KW-0812">Transmembrane</keyword>
<sequence>MTLELAVRWAEIILGVAIFQQSLELLRGLAWEKTLGLVRAGLAILLMLGFQPLLIELALLGTAAVLISRYRGPYNGGSDTMTLLVLLCLCLSHLAPTRYWQEIALGYLAIQLTLSYFQSGWVKLVNAQWRSGEALQQVFALSAYPVSNAVREWAQKPGLLWVMTWAVIAFELLFPLALLNQTMLFIALFIAGLFHLANACLFGLNRFFWIWPAAYPVIIWFQQRMMEIM</sequence>
<gene>
    <name evidence="7" type="ORF">ACFODX_06740</name>
</gene>
<feature type="transmembrane region" description="Helical" evidence="5">
    <location>
        <begin position="184"/>
        <end position="204"/>
    </location>
</feature>
<comment type="subcellular location">
    <subcellularLocation>
        <location evidence="1">Endomembrane system</location>
        <topology evidence="1">Multi-pass membrane protein</topology>
    </subcellularLocation>
</comment>
<proteinExistence type="predicted"/>
<feature type="transmembrane region" description="Helical" evidence="5">
    <location>
        <begin position="80"/>
        <end position="100"/>
    </location>
</feature>
<evidence type="ECO:0000259" key="6">
    <source>
        <dbReference type="SMART" id="SM00752"/>
    </source>
</evidence>
<evidence type="ECO:0000313" key="7">
    <source>
        <dbReference type="EMBL" id="MFC3115248.1"/>
    </source>
</evidence>
<feature type="transmembrane region" description="Helical" evidence="5">
    <location>
        <begin position="42"/>
        <end position="68"/>
    </location>
</feature>
<name>A0ABV7FF57_9GAMM</name>
<dbReference type="RefSeq" id="WP_378118115.1">
    <property type="nucleotide sequence ID" value="NZ_JBHRTF010000003.1"/>
</dbReference>
<evidence type="ECO:0000256" key="1">
    <source>
        <dbReference type="ARBA" id="ARBA00004127"/>
    </source>
</evidence>
<feature type="transmembrane region" description="Helical" evidence="5">
    <location>
        <begin position="158"/>
        <end position="178"/>
    </location>
</feature>
<keyword evidence="3 5" id="KW-1133">Transmembrane helix</keyword>